<dbReference type="OrthoDB" id="5243766at2"/>
<evidence type="ECO:0000256" key="2">
    <source>
        <dbReference type="ARBA" id="ARBA00023015"/>
    </source>
</evidence>
<proteinExistence type="inferred from homology"/>
<dbReference type="InterPro" id="IPR036388">
    <property type="entry name" value="WH-like_DNA-bd_sf"/>
</dbReference>
<sequence length="188" mass="20618">MGADAADDAALLAAFAVGDESTSAAFVRRFQGKVYGLALSIIRDTAIAEDISQEVFVRAWRAAQNYDPRRGTVLTWLLTITRNAAIDVMRARRLIPAEDEILDHLLHATVDGSTTTEDLAVHRVEVQSALRYLQGISREQARAVVLATMGGCTAAEISRREGIPLGTAKTRIRDGLRRIRQHLETAHD</sequence>
<dbReference type="InterPro" id="IPR013325">
    <property type="entry name" value="RNA_pol_sigma_r2"/>
</dbReference>
<comment type="similarity">
    <text evidence="1">Belongs to the sigma-70 factor family. ECF subfamily.</text>
</comment>
<keyword evidence="3" id="KW-0731">Sigma factor</keyword>
<organism evidence="7 8">
    <name type="scientific">Bogoriella caseilytica</name>
    <dbReference type="NCBI Taxonomy" id="56055"/>
    <lineage>
        <taxon>Bacteria</taxon>
        <taxon>Bacillati</taxon>
        <taxon>Actinomycetota</taxon>
        <taxon>Actinomycetes</taxon>
        <taxon>Micrococcales</taxon>
        <taxon>Bogoriellaceae</taxon>
        <taxon>Bogoriella</taxon>
    </lineage>
</organism>
<dbReference type="GO" id="GO:0016987">
    <property type="term" value="F:sigma factor activity"/>
    <property type="evidence" value="ECO:0007669"/>
    <property type="project" value="UniProtKB-KW"/>
</dbReference>
<evidence type="ECO:0000256" key="4">
    <source>
        <dbReference type="ARBA" id="ARBA00023163"/>
    </source>
</evidence>
<dbReference type="GO" id="GO:0003677">
    <property type="term" value="F:DNA binding"/>
    <property type="evidence" value="ECO:0007669"/>
    <property type="project" value="InterPro"/>
</dbReference>
<name>A0A3N2BBF8_9MICO</name>
<dbReference type="SUPFAM" id="SSF88946">
    <property type="entry name" value="Sigma2 domain of RNA polymerase sigma factors"/>
    <property type="match status" value="1"/>
</dbReference>
<dbReference type="InterPro" id="IPR039425">
    <property type="entry name" value="RNA_pol_sigma-70-like"/>
</dbReference>
<reference evidence="7 8" key="1">
    <citation type="submission" date="2018-11" db="EMBL/GenBank/DDBJ databases">
        <title>Sequencing the genomes of 1000 actinobacteria strains.</title>
        <authorList>
            <person name="Klenk H.-P."/>
        </authorList>
    </citation>
    <scope>NUCLEOTIDE SEQUENCE [LARGE SCALE GENOMIC DNA]</scope>
    <source>
        <strain evidence="7 8">DSM 11294</strain>
    </source>
</reference>
<dbReference type="PANTHER" id="PTHR43133:SF62">
    <property type="entry name" value="RNA POLYMERASE SIGMA FACTOR SIGZ"/>
    <property type="match status" value="1"/>
</dbReference>
<dbReference type="GO" id="GO:0006352">
    <property type="term" value="P:DNA-templated transcription initiation"/>
    <property type="evidence" value="ECO:0007669"/>
    <property type="project" value="InterPro"/>
</dbReference>
<dbReference type="Pfam" id="PF08281">
    <property type="entry name" value="Sigma70_r4_2"/>
    <property type="match status" value="1"/>
</dbReference>
<dbReference type="Pfam" id="PF04542">
    <property type="entry name" value="Sigma70_r2"/>
    <property type="match status" value="1"/>
</dbReference>
<dbReference type="Gene3D" id="1.10.1740.10">
    <property type="match status" value="1"/>
</dbReference>
<keyword evidence="4" id="KW-0804">Transcription</keyword>
<comment type="caution">
    <text evidence="7">The sequence shown here is derived from an EMBL/GenBank/DDBJ whole genome shotgun (WGS) entry which is preliminary data.</text>
</comment>
<dbReference type="Proteomes" id="UP000280668">
    <property type="component" value="Unassembled WGS sequence"/>
</dbReference>
<evidence type="ECO:0000313" key="8">
    <source>
        <dbReference type="Proteomes" id="UP000280668"/>
    </source>
</evidence>
<feature type="domain" description="RNA polymerase sigma factor 70 region 4 type 2" evidence="6">
    <location>
        <begin position="130"/>
        <end position="179"/>
    </location>
</feature>
<keyword evidence="8" id="KW-1185">Reference proteome</keyword>
<keyword evidence="2" id="KW-0805">Transcription regulation</keyword>
<feature type="domain" description="RNA polymerase sigma-70 region 2" evidence="5">
    <location>
        <begin position="26"/>
        <end position="93"/>
    </location>
</feature>
<dbReference type="EMBL" id="RKHK01000001">
    <property type="protein sequence ID" value="ROR72512.1"/>
    <property type="molecule type" value="Genomic_DNA"/>
</dbReference>
<evidence type="ECO:0000259" key="6">
    <source>
        <dbReference type="Pfam" id="PF08281"/>
    </source>
</evidence>
<dbReference type="SUPFAM" id="SSF88659">
    <property type="entry name" value="Sigma3 and sigma4 domains of RNA polymerase sigma factors"/>
    <property type="match status" value="1"/>
</dbReference>
<evidence type="ECO:0000259" key="5">
    <source>
        <dbReference type="Pfam" id="PF04542"/>
    </source>
</evidence>
<dbReference type="PANTHER" id="PTHR43133">
    <property type="entry name" value="RNA POLYMERASE ECF-TYPE SIGMA FACTO"/>
    <property type="match status" value="1"/>
</dbReference>
<evidence type="ECO:0000256" key="1">
    <source>
        <dbReference type="ARBA" id="ARBA00010641"/>
    </source>
</evidence>
<dbReference type="NCBIfam" id="TIGR02937">
    <property type="entry name" value="sigma70-ECF"/>
    <property type="match status" value="1"/>
</dbReference>
<dbReference type="AlphaFoldDB" id="A0A3N2BBF8"/>
<protein>
    <submittedName>
        <fullName evidence="7">RNA polymerase sigma-70 factor (ECF subfamily)</fullName>
    </submittedName>
</protein>
<evidence type="ECO:0000256" key="3">
    <source>
        <dbReference type="ARBA" id="ARBA00023082"/>
    </source>
</evidence>
<dbReference type="InterPro" id="IPR007627">
    <property type="entry name" value="RNA_pol_sigma70_r2"/>
</dbReference>
<dbReference type="InterPro" id="IPR014284">
    <property type="entry name" value="RNA_pol_sigma-70_dom"/>
</dbReference>
<gene>
    <name evidence="7" type="ORF">EDD31_0864</name>
</gene>
<dbReference type="InterPro" id="IPR013324">
    <property type="entry name" value="RNA_pol_sigma_r3/r4-like"/>
</dbReference>
<dbReference type="Gene3D" id="1.10.10.10">
    <property type="entry name" value="Winged helix-like DNA-binding domain superfamily/Winged helix DNA-binding domain"/>
    <property type="match status" value="1"/>
</dbReference>
<evidence type="ECO:0000313" key="7">
    <source>
        <dbReference type="EMBL" id="ROR72512.1"/>
    </source>
</evidence>
<dbReference type="RefSeq" id="WP_123303061.1">
    <property type="nucleotide sequence ID" value="NZ_RKHK01000001.1"/>
</dbReference>
<accession>A0A3N2BBF8</accession>
<dbReference type="InterPro" id="IPR013249">
    <property type="entry name" value="RNA_pol_sigma70_r4_t2"/>
</dbReference>